<gene>
    <name evidence="1" type="ORF">ARALYDRAFT_679977</name>
</gene>
<keyword evidence="2" id="KW-1185">Reference proteome</keyword>
<accession>D7KKX9</accession>
<dbReference type="HOGENOM" id="CLU_2475409_0_0_1"/>
<feature type="non-terminal residue" evidence="1">
    <location>
        <position position="1"/>
    </location>
</feature>
<dbReference type="InterPro" id="IPR004252">
    <property type="entry name" value="Probable_transposase_24"/>
</dbReference>
<dbReference type="Gramene" id="Al_scaffold_0001_2300">
    <property type="protein sequence ID" value="Al_scaffold_0001_2300"/>
    <property type="gene ID" value="Al_scaffold_0001_2300"/>
</dbReference>
<name>D7KKX9_ARALL</name>
<dbReference type="Pfam" id="PF03004">
    <property type="entry name" value="Transposase_24"/>
    <property type="match status" value="1"/>
</dbReference>
<reference evidence="2" key="1">
    <citation type="journal article" date="2011" name="Nat. Genet.">
        <title>The Arabidopsis lyrata genome sequence and the basis of rapid genome size change.</title>
        <authorList>
            <person name="Hu T.T."/>
            <person name="Pattyn P."/>
            <person name="Bakker E.G."/>
            <person name="Cao J."/>
            <person name="Cheng J.-F."/>
            <person name="Clark R.M."/>
            <person name="Fahlgren N."/>
            <person name="Fawcett J.A."/>
            <person name="Grimwood J."/>
            <person name="Gundlach H."/>
            <person name="Haberer G."/>
            <person name="Hollister J.D."/>
            <person name="Ossowski S."/>
            <person name="Ottilar R.P."/>
            <person name="Salamov A.A."/>
            <person name="Schneeberger K."/>
            <person name="Spannagl M."/>
            <person name="Wang X."/>
            <person name="Yang L."/>
            <person name="Nasrallah M.E."/>
            <person name="Bergelson J."/>
            <person name="Carrington J.C."/>
            <person name="Gaut B.S."/>
            <person name="Schmutz J."/>
            <person name="Mayer K.F.X."/>
            <person name="Van de Peer Y."/>
            <person name="Grigoriev I.V."/>
            <person name="Nordborg M."/>
            <person name="Weigel D."/>
            <person name="Guo Y.-L."/>
        </authorList>
    </citation>
    <scope>NUCLEOTIDE SEQUENCE [LARGE SCALE GENOMIC DNA]</scope>
    <source>
        <strain evidence="2">cv. MN47</strain>
    </source>
</reference>
<dbReference type="EMBL" id="GL348713">
    <property type="protein sequence ID" value="EFH66739.1"/>
    <property type="molecule type" value="Genomic_DNA"/>
</dbReference>
<organism evidence="2">
    <name type="scientific">Arabidopsis lyrata subsp. lyrata</name>
    <name type="common">Lyre-leaved rock-cress</name>
    <dbReference type="NCBI Taxonomy" id="81972"/>
    <lineage>
        <taxon>Eukaryota</taxon>
        <taxon>Viridiplantae</taxon>
        <taxon>Streptophyta</taxon>
        <taxon>Embryophyta</taxon>
        <taxon>Tracheophyta</taxon>
        <taxon>Spermatophyta</taxon>
        <taxon>Magnoliopsida</taxon>
        <taxon>eudicotyledons</taxon>
        <taxon>Gunneridae</taxon>
        <taxon>Pentapetalae</taxon>
        <taxon>rosids</taxon>
        <taxon>malvids</taxon>
        <taxon>Brassicales</taxon>
        <taxon>Brassicaceae</taxon>
        <taxon>Camelineae</taxon>
        <taxon>Arabidopsis</taxon>
    </lineage>
</organism>
<dbReference type="Proteomes" id="UP000008694">
    <property type="component" value="Unassembled WGS sequence"/>
</dbReference>
<sequence length="88" mass="9987">TEKNGGVEPDFVEVIEDTHTNKKTGKIQDGYIAGLVETLKKRKTECLTQLSQNDDGSSSSNVLVREKINRMVLEPKPKQRMKKKTRRS</sequence>
<protein>
    <submittedName>
        <fullName evidence="1">Predicted protein</fullName>
    </submittedName>
</protein>
<evidence type="ECO:0000313" key="2">
    <source>
        <dbReference type="Proteomes" id="UP000008694"/>
    </source>
</evidence>
<dbReference type="AlphaFoldDB" id="D7KKX9"/>
<evidence type="ECO:0000313" key="1">
    <source>
        <dbReference type="EMBL" id="EFH66739.1"/>
    </source>
</evidence>
<proteinExistence type="predicted"/>